<evidence type="ECO:0000256" key="4">
    <source>
        <dbReference type="ARBA" id="ARBA00022753"/>
    </source>
</evidence>
<name>A0A2R6NSN0_9APHY</name>
<organism evidence="9 10">
    <name type="scientific">Hermanssonia centrifuga</name>
    <dbReference type="NCBI Taxonomy" id="98765"/>
    <lineage>
        <taxon>Eukaryota</taxon>
        <taxon>Fungi</taxon>
        <taxon>Dikarya</taxon>
        <taxon>Basidiomycota</taxon>
        <taxon>Agaricomycotina</taxon>
        <taxon>Agaricomycetes</taxon>
        <taxon>Polyporales</taxon>
        <taxon>Meruliaceae</taxon>
        <taxon>Hermanssonia</taxon>
    </lineage>
</organism>
<protein>
    <recommendedName>
        <fullName evidence="11">Charged multivesicular body protein 6</fullName>
    </recommendedName>
</protein>
<dbReference type="EMBL" id="MLYV02000872">
    <property type="protein sequence ID" value="PSR75897.1"/>
    <property type="molecule type" value="Genomic_DNA"/>
</dbReference>
<keyword evidence="3" id="KW-0813">Transport</keyword>
<evidence type="ECO:0000256" key="7">
    <source>
        <dbReference type="SAM" id="Coils"/>
    </source>
</evidence>
<comment type="similarity">
    <text evidence="2">Belongs to the SNF7 family.</text>
</comment>
<evidence type="ECO:0000313" key="9">
    <source>
        <dbReference type="EMBL" id="PSR75897.1"/>
    </source>
</evidence>
<dbReference type="Pfam" id="PF03357">
    <property type="entry name" value="Snf7"/>
    <property type="match status" value="1"/>
</dbReference>
<dbReference type="STRING" id="98765.A0A2R6NSN0"/>
<accession>A0A2R6NSN0</accession>
<evidence type="ECO:0000256" key="1">
    <source>
        <dbReference type="ARBA" id="ARBA00004608"/>
    </source>
</evidence>
<keyword evidence="4" id="KW-0967">Endosome</keyword>
<sequence length="231" mass="26300">MIFPILKLQRDKIRQYQKKVRRDGCQPPNPVIIAHGLSQIQGVLDREFEIAKEQLAAGQKDRALFALRKRKYQESLLAKTDVQLENLEKLVCISKVPVFPMLTVQHQVSTIEFSLVEVSVLHGLQQGNEVLKEIHKEMNVETVEKLLDETAEAQAYQREIDNMLANSLAVEDEEAVQAELAQLQREAMGEAEPERPLELPSVPSTGLVTRQAIGNWRKKRPQQSEFLSQLD</sequence>
<comment type="subcellular location">
    <subcellularLocation>
        <location evidence="1">Endosome membrane</location>
    </subcellularLocation>
</comment>
<proteinExistence type="inferred from homology"/>
<evidence type="ECO:0000256" key="6">
    <source>
        <dbReference type="ARBA" id="ARBA00023136"/>
    </source>
</evidence>
<comment type="caution">
    <text evidence="9">The sequence shown here is derived from an EMBL/GenBank/DDBJ whole genome shotgun (WGS) entry which is preliminary data.</text>
</comment>
<dbReference type="Gene3D" id="1.10.287.1060">
    <property type="entry name" value="ESAT-6-like"/>
    <property type="match status" value="1"/>
</dbReference>
<dbReference type="GO" id="GO:0000815">
    <property type="term" value="C:ESCRT III complex"/>
    <property type="evidence" value="ECO:0007669"/>
    <property type="project" value="TreeGrafter"/>
</dbReference>
<evidence type="ECO:0000313" key="10">
    <source>
        <dbReference type="Proteomes" id="UP000186601"/>
    </source>
</evidence>
<evidence type="ECO:0000256" key="2">
    <source>
        <dbReference type="ARBA" id="ARBA00006190"/>
    </source>
</evidence>
<reference evidence="9 10" key="1">
    <citation type="submission" date="2018-02" db="EMBL/GenBank/DDBJ databases">
        <title>Genome sequence of the basidiomycete white-rot fungus Phlebia centrifuga.</title>
        <authorList>
            <person name="Granchi Z."/>
            <person name="Peng M."/>
            <person name="de Vries R.P."/>
            <person name="Hilden K."/>
            <person name="Makela M.R."/>
            <person name="Grigoriev I."/>
            <person name="Riley R."/>
        </authorList>
    </citation>
    <scope>NUCLEOTIDE SEQUENCE [LARGE SCALE GENOMIC DNA]</scope>
    <source>
        <strain evidence="9 10">FBCC195</strain>
    </source>
</reference>
<keyword evidence="5" id="KW-0653">Protein transport</keyword>
<keyword evidence="6" id="KW-0472">Membrane</keyword>
<dbReference type="OrthoDB" id="441172at2759"/>
<evidence type="ECO:0000256" key="8">
    <source>
        <dbReference type="SAM" id="MobiDB-lite"/>
    </source>
</evidence>
<feature type="region of interest" description="Disordered" evidence="8">
    <location>
        <begin position="186"/>
        <end position="205"/>
    </location>
</feature>
<dbReference type="GO" id="GO:0006900">
    <property type="term" value="P:vesicle budding from membrane"/>
    <property type="evidence" value="ECO:0007669"/>
    <property type="project" value="TreeGrafter"/>
</dbReference>
<dbReference type="GO" id="GO:0005771">
    <property type="term" value="C:multivesicular body"/>
    <property type="evidence" value="ECO:0007669"/>
    <property type="project" value="TreeGrafter"/>
</dbReference>
<evidence type="ECO:0000256" key="3">
    <source>
        <dbReference type="ARBA" id="ARBA00022448"/>
    </source>
</evidence>
<keyword evidence="7" id="KW-0175">Coiled coil</keyword>
<feature type="coiled-coil region" evidence="7">
    <location>
        <begin position="146"/>
        <end position="186"/>
    </location>
</feature>
<evidence type="ECO:0008006" key="11">
    <source>
        <dbReference type="Google" id="ProtNLM"/>
    </source>
</evidence>
<gene>
    <name evidence="9" type="ORF">PHLCEN_2v8811</name>
</gene>
<dbReference type="AlphaFoldDB" id="A0A2R6NSN0"/>
<keyword evidence="10" id="KW-1185">Reference proteome</keyword>
<evidence type="ECO:0000256" key="5">
    <source>
        <dbReference type="ARBA" id="ARBA00022927"/>
    </source>
</evidence>
<dbReference type="GO" id="GO:0015031">
    <property type="term" value="P:protein transport"/>
    <property type="evidence" value="ECO:0007669"/>
    <property type="project" value="UniProtKB-KW"/>
</dbReference>
<dbReference type="PANTHER" id="PTHR22761">
    <property type="entry name" value="CHARGED MULTIVESICULAR BODY PROTEIN"/>
    <property type="match status" value="1"/>
</dbReference>
<dbReference type="GO" id="GO:0032511">
    <property type="term" value="P:late endosome to vacuole transport via multivesicular body sorting pathway"/>
    <property type="evidence" value="ECO:0007669"/>
    <property type="project" value="TreeGrafter"/>
</dbReference>
<dbReference type="PANTHER" id="PTHR22761:SF5">
    <property type="entry name" value="CHARGED MULTIVESICULAR BODY PROTEIN 6"/>
    <property type="match status" value="1"/>
</dbReference>
<dbReference type="Proteomes" id="UP000186601">
    <property type="component" value="Unassembled WGS sequence"/>
</dbReference>
<dbReference type="InterPro" id="IPR005024">
    <property type="entry name" value="Snf7_fam"/>
</dbReference>